<accession>A0A7I7S033</accession>
<dbReference type="PANTHER" id="PTHR38436">
    <property type="entry name" value="POLYKETIDE CYCLASE SNOAL-LIKE DOMAIN"/>
    <property type="match status" value="1"/>
</dbReference>
<reference evidence="1 2" key="1">
    <citation type="journal article" date="2019" name="Emerg. Microbes Infect.">
        <title>Comprehensive subspecies identification of 175 nontuberculous mycobacteria species based on 7547 genomic profiles.</title>
        <authorList>
            <person name="Matsumoto Y."/>
            <person name="Kinjo T."/>
            <person name="Motooka D."/>
            <person name="Nabeya D."/>
            <person name="Jung N."/>
            <person name="Uechi K."/>
            <person name="Horii T."/>
            <person name="Iida T."/>
            <person name="Fujita J."/>
            <person name="Nakamura S."/>
        </authorList>
    </citation>
    <scope>NUCLEOTIDE SEQUENCE [LARGE SCALE GENOMIC DNA]</scope>
    <source>
        <strain evidence="1 2">JCM 18538</strain>
    </source>
</reference>
<geneLocation type="plasmid" evidence="2">
    <name>pjcm18538 dna</name>
</geneLocation>
<organism evidence="1 2">
    <name type="scientific">Mycolicibacterium arabiense</name>
    <dbReference type="NCBI Taxonomy" id="1286181"/>
    <lineage>
        <taxon>Bacteria</taxon>
        <taxon>Bacillati</taxon>
        <taxon>Actinomycetota</taxon>
        <taxon>Actinomycetes</taxon>
        <taxon>Mycobacteriales</taxon>
        <taxon>Mycobacteriaceae</taxon>
        <taxon>Mycolicibacterium</taxon>
    </lineage>
</organism>
<name>A0A7I7S033_9MYCO</name>
<evidence type="ECO:0000313" key="2">
    <source>
        <dbReference type="Proteomes" id="UP000467428"/>
    </source>
</evidence>
<dbReference type="Pfam" id="PF07366">
    <property type="entry name" value="SnoaL"/>
    <property type="match status" value="1"/>
</dbReference>
<dbReference type="GO" id="GO:0030638">
    <property type="term" value="P:polyketide metabolic process"/>
    <property type="evidence" value="ECO:0007669"/>
    <property type="project" value="InterPro"/>
</dbReference>
<gene>
    <name evidence="1" type="ORF">MARA_32890</name>
</gene>
<dbReference type="KEGG" id="marz:MARA_32890"/>
<dbReference type="InterPro" id="IPR009959">
    <property type="entry name" value="Cyclase_SnoaL-like"/>
</dbReference>
<dbReference type="InterPro" id="IPR032710">
    <property type="entry name" value="NTF2-like_dom_sf"/>
</dbReference>
<dbReference type="EMBL" id="AP022593">
    <property type="protein sequence ID" value="BBY49821.1"/>
    <property type="molecule type" value="Genomic_DNA"/>
</dbReference>
<protein>
    <submittedName>
        <fullName evidence="1">Ester cyclase</fullName>
    </submittedName>
</protein>
<proteinExistence type="predicted"/>
<sequence length="130" mass="14762">MTVETLTDVYHRYLECLNERRWDDLGEFVAVDVTHNGRPLGLSGYRAMLEDDVRTIPDLRFVADRVVAAGDAVACRLMFRCTPERPFLGFEPTGAPITFAEHAFYTFREHRIVEVSSLLDTRAVAAQLGR</sequence>
<dbReference type="Proteomes" id="UP000467428">
    <property type="component" value="Chromosome"/>
</dbReference>
<dbReference type="AlphaFoldDB" id="A0A7I7S033"/>
<dbReference type="PANTHER" id="PTHR38436:SF1">
    <property type="entry name" value="ESTER CYCLASE"/>
    <property type="match status" value="1"/>
</dbReference>
<evidence type="ECO:0000313" key="1">
    <source>
        <dbReference type="EMBL" id="BBY49821.1"/>
    </source>
</evidence>
<dbReference type="RefSeq" id="WP_163919386.1">
    <property type="nucleotide sequence ID" value="NZ_AP022593.1"/>
</dbReference>
<dbReference type="SUPFAM" id="SSF54427">
    <property type="entry name" value="NTF2-like"/>
    <property type="match status" value="1"/>
</dbReference>
<dbReference type="Gene3D" id="3.10.450.50">
    <property type="match status" value="1"/>
</dbReference>
<keyword evidence="2" id="KW-1185">Reference proteome</keyword>